<dbReference type="OrthoDB" id="9780903at2"/>
<evidence type="ECO:0000256" key="3">
    <source>
        <dbReference type="RuleBase" id="RU003457"/>
    </source>
</evidence>
<feature type="binding site" evidence="2">
    <location>
        <position position="59"/>
    </location>
    <ligand>
        <name>Fe cation</name>
        <dbReference type="ChEBI" id="CHEBI:24875"/>
    </ligand>
</feature>
<dbReference type="InterPro" id="IPR011051">
    <property type="entry name" value="RmlC_Cupin_sf"/>
</dbReference>
<evidence type="ECO:0000259" key="4">
    <source>
        <dbReference type="Pfam" id="PF02678"/>
    </source>
</evidence>
<dbReference type="AlphaFoldDB" id="A0A1Y6EQJ1"/>
<feature type="binding site" evidence="2">
    <location>
        <position position="61"/>
    </location>
    <ligand>
        <name>Fe cation</name>
        <dbReference type="ChEBI" id="CHEBI:24875"/>
    </ligand>
</feature>
<protein>
    <recommendedName>
        <fullName evidence="8">Redox-sensitive bicupin YhaK, pirin superfamily</fullName>
    </recommendedName>
</protein>
<dbReference type="Pfam" id="PF02678">
    <property type="entry name" value="Pirin"/>
    <property type="match status" value="1"/>
</dbReference>
<feature type="binding site" evidence="2">
    <location>
        <position position="108"/>
    </location>
    <ligand>
        <name>Fe cation</name>
        <dbReference type="ChEBI" id="CHEBI:24875"/>
    </ligand>
</feature>
<evidence type="ECO:0000313" key="7">
    <source>
        <dbReference type="Proteomes" id="UP000194420"/>
    </source>
</evidence>
<comment type="cofactor">
    <cofactor evidence="2">
        <name>Fe cation</name>
        <dbReference type="ChEBI" id="CHEBI:24875"/>
    </cofactor>
    <text evidence="2">Binds 1 Fe cation per subunit.</text>
</comment>
<gene>
    <name evidence="6" type="ORF">SAMN06297468_0856</name>
</gene>
<dbReference type="PANTHER" id="PTHR13903">
    <property type="entry name" value="PIRIN-RELATED"/>
    <property type="match status" value="1"/>
</dbReference>
<reference evidence="7" key="1">
    <citation type="submission" date="2017-04" db="EMBL/GenBank/DDBJ databases">
        <authorList>
            <person name="Varghese N."/>
            <person name="Submissions S."/>
        </authorList>
    </citation>
    <scope>NUCLEOTIDE SEQUENCE [LARGE SCALE GENOMIC DNA]</scope>
</reference>
<dbReference type="InterPro" id="IPR008778">
    <property type="entry name" value="Pirin_C_dom"/>
</dbReference>
<evidence type="ECO:0000256" key="2">
    <source>
        <dbReference type="PIRSR" id="PIRSR006232-1"/>
    </source>
</evidence>
<keyword evidence="7" id="KW-1185">Reference proteome</keyword>
<comment type="similarity">
    <text evidence="1 3">Belongs to the pirin family.</text>
</comment>
<feature type="binding site" evidence="2">
    <location>
        <position position="106"/>
    </location>
    <ligand>
        <name>Fe cation</name>
        <dbReference type="ChEBI" id="CHEBI:24875"/>
    </ligand>
</feature>
<sequence>MSAQESPTQDDLGAVPGKPTSVGKGFNALSFKHAMFAGAMDPLVMIDHYVMTEPTFGAHGHAGISAVTVLFEDSVGRFNNRDSLGNDIDLEPGDLYWLKAGRGAVHDEKPVPGSRAHGLQIFVNLPARMRQDAPQSLHVRAENMPVIECAGVRVRVVLGESNDLSAVRPPALPMTILDASFQSGGQFDHEMAPGHAAVLVCIRGAIEVDYGEGHRKVTAGEALAIEACRNPRDLSLCTDIASEAVLITSEPIREDFVQRGPFVMRTDAELDQVEADYRAGLLGTLPEDHRSNQALHG</sequence>
<dbReference type="InterPro" id="IPR003829">
    <property type="entry name" value="Pirin_N_dom"/>
</dbReference>
<dbReference type="Gene3D" id="2.60.120.10">
    <property type="entry name" value="Jelly Rolls"/>
    <property type="match status" value="2"/>
</dbReference>
<feature type="domain" description="Pirin C-terminal" evidence="5">
    <location>
        <begin position="177"/>
        <end position="280"/>
    </location>
</feature>
<dbReference type="InterPro" id="IPR012093">
    <property type="entry name" value="Pirin"/>
</dbReference>
<name>A0A1Y6EQJ1_9SPHN</name>
<evidence type="ECO:0008006" key="8">
    <source>
        <dbReference type="Google" id="ProtNLM"/>
    </source>
</evidence>
<dbReference type="GO" id="GO:0046872">
    <property type="term" value="F:metal ion binding"/>
    <property type="evidence" value="ECO:0007669"/>
    <property type="project" value="UniProtKB-KW"/>
</dbReference>
<dbReference type="SUPFAM" id="SSF51182">
    <property type="entry name" value="RmlC-like cupins"/>
    <property type="match status" value="1"/>
</dbReference>
<organism evidence="6 7">
    <name type="scientific">Altererythrobacter xiamenensis</name>
    <dbReference type="NCBI Taxonomy" id="1316679"/>
    <lineage>
        <taxon>Bacteria</taxon>
        <taxon>Pseudomonadati</taxon>
        <taxon>Pseudomonadota</taxon>
        <taxon>Alphaproteobacteria</taxon>
        <taxon>Sphingomonadales</taxon>
        <taxon>Erythrobacteraceae</taxon>
        <taxon>Altererythrobacter</taxon>
    </lineage>
</organism>
<proteinExistence type="inferred from homology"/>
<dbReference type="EMBL" id="FXWG01000001">
    <property type="protein sequence ID" value="SMQ63451.1"/>
    <property type="molecule type" value="Genomic_DNA"/>
</dbReference>
<dbReference type="PANTHER" id="PTHR13903:SF8">
    <property type="entry name" value="PIRIN"/>
    <property type="match status" value="1"/>
</dbReference>
<accession>A0A1Y6EQJ1</accession>
<feature type="domain" description="Pirin N-terminal" evidence="4">
    <location>
        <begin position="34"/>
        <end position="123"/>
    </location>
</feature>
<dbReference type="Pfam" id="PF05726">
    <property type="entry name" value="Pirin_C"/>
    <property type="match status" value="1"/>
</dbReference>
<dbReference type="InterPro" id="IPR014710">
    <property type="entry name" value="RmlC-like_jellyroll"/>
</dbReference>
<evidence type="ECO:0000256" key="1">
    <source>
        <dbReference type="ARBA" id="ARBA00008416"/>
    </source>
</evidence>
<dbReference type="Proteomes" id="UP000194420">
    <property type="component" value="Unassembled WGS sequence"/>
</dbReference>
<evidence type="ECO:0000259" key="5">
    <source>
        <dbReference type="Pfam" id="PF05726"/>
    </source>
</evidence>
<keyword evidence="2" id="KW-0408">Iron</keyword>
<dbReference type="RefSeq" id="WP_086436727.1">
    <property type="nucleotide sequence ID" value="NZ_FXWG01000001.1"/>
</dbReference>
<evidence type="ECO:0000313" key="6">
    <source>
        <dbReference type="EMBL" id="SMQ63451.1"/>
    </source>
</evidence>
<dbReference type="PIRSF" id="PIRSF006232">
    <property type="entry name" value="Pirin"/>
    <property type="match status" value="1"/>
</dbReference>
<keyword evidence="2" id="KW-0479">Metal-binding</keyword>